<comment type="caution">
    <text evidence="2">The sequence shown here is derived from an EMBL/GenBank/DDBJ whole genome shotgun (WGS) entry which is preliminary data.</text>
</comment>
<feature type="transmembrane region" description="Helical" evidence="1">
    <location>
        <begin position="168"/>
        <end position="194"/>
    </location>
</feature>
<evidence type="ECO:0000313" key="3">
    <source>
        <dbReference type="Proteomes" id="UP000626244"/>
    </source>
</evidence>
<keyword evidence="1" id="KW-1133">Transmembrane helix</keyword>
<feature type="transmembrane region" description="Helical" evidence="1">
    <location>
        <begin position="51"/>
        <end position="73"/>
    </location>
</feature>
<dbReference type="RefSeq" id="WP_088004226.1">
    <property type="nucleotide sequence ID" value="NZ_BMHB01000008.1"/>
</dbReference>
<dbReference type="AlphaFoldDB" id="A0A8J3APC6"/>
<protein>
    <submittedName>
        <fullName evidence="2">Uncharacterized protein</fullName>
    </submittedName>
</protein>
<keyword evidence="1" id="KW-0472">Membrane</keyword>
<keyword evidence="3" id="KW-1185">Reference proteome</keyword>
<name>A0A8J3APC6_9BACI</name>
<feature type="transmembrane region" description="Helical" evidence="1">
    <location>
        <begin position="100"/>
        <end position="121"/>
    </location>
</feature>
<evidence type="ECO:0000313" key="2">
    <source>
        <dbReference type="EMBL" id="GGI18492.1"/>
    </source>
</evidence>
<evidence type="ECO:0000256" key="1">
    <source>
        <dbReference type="SAM" id="Phobius"/>
    </source>
</evidence>
<organism evidence="2 3">
    <name type="scientific">Gottfriedia solisilvae</name>
    <dbReference type="NCBI Taxonomy" id="1516104"/>
    <lineage>
        <taxon>Bacteria</taxon>
        <taxon>Bacillati</taxon>
        <taxon>Bacillota</taxon>
        <taxon>Bacilli</taxon>
        <taxon>Bacillales</taxon>
        <taxon>Bacillaceae</taxon>
        <taxon>Gottfriedia</taxon>
    </lineage>
</organism>
<reference evidence="3" key="1">
    <citation type="journal article" date="2019" name="Int. J. Syst. Evol. Microbiol.">
        <title>The Global Catalogue of Microorganisms (GCM) 10K type strain sequencing project: providing services to taxonomists for standard genome sequencing and annotation.</title>
        <authorList>
            <consortium name="The Broad Institute Genomics Platform"/>
            <consortium name="The Broad Institute Genome Sequencing Center for Infectious Disease"/>
            <person name="Wu L."/>
            <person name="Ma J."/>
        </authorList>
    </citation>
    <scope>NUCLEOTIDE SEQUENCE [LARGE SCALE GENOMIC DNA]</scope>
    <source>
        <strain evidence="3">CGMCC 1.14993</strain>
    </source>
</reference>
<gene>
    <name evidence="2" type="ORF">GCM10007380_43180</name>
</gene>
<keyword evidence="1" id="KW-0812">Transmembrane</keyword>
<feature type="transmembrane region" description="Helical" evidence="1">
    <location>
        <begin position="12"/>
        <end position="31"/>
    </location>
</feature>
<proteinExistence type="predicted"/>
<dbReference type="Proteomes" id="UP000626244">
    <property type="component" value="Unassembled WGS sequence"/>
</dbReference>
<dbReference type="EMBL" id="BMHB01000008">
    <property type="protein sequence ID" value="GGI18492.1"/>
    <property type="molecule type" value="Genomic_DNA"/>
</dbReference>
<sequence>MSLSDRNSRLVLVITLISVLIFLIKKTFSLVMSDYSHVYTGDAYPIGLDHLFSSALISNLIVVLILAIVYCYFEAQTYCHYPEGTLNNYINKANSCYKQLITSIKICFIITSIFFFLMISFPVINRSIVKIVVAVLIFIVVVISLSFTNWKIPLIYKLLKAIKRYIKASLNLTIIYYWFLALITLFAIVSILGIKSNLDTNVNIEFLEKTSEMHITYTDKTTDMFPVEISYKVNGKKQMIKDSDALIAGSKLELSEKRKFLLKDYKIKKEMYSDAKVLYTYKIDLKKQLREGKNDIEINFVINDFINDYEGKRKYTIWNSIIKNDEKVEITEKKFKFKIN</sequence>
<feature type="transmembrane region" description="Helical" evidence="1">
    <location>
        <begin position="127"/>
        <end position="147"/>
    </location>
</feature>
<accession>A0A8J3APC6</accession>